<protein>
    <recommendedName>
        <fullName evidence="1">F-box domain-containing protein</fullName>
    </recommendedName>
</protein>
<comment type="caution">
    <text evidence="2">The sequence shown here is derived from an EMBL/GenBank/DDBJ whole genome shotgun (WGS) entry which is preliminary data.</text>
</comment>
<dbReference type="PROSITE" id="PS50181">
    <property type="entry name" value="FBOX"/>
    <property type="match status" value="1"/>
</dbReference>
<dbReference type="SUPFAM" id="SSF81383">
    <property type="entry name" value="F-box domain"/>
    <property type="match status" value="1"/>
</dbReference>
<dbReference type="Proteomes" id="UP000663846">
    <property type="component" value="Unassembled WGS sequence"/>
</dbReference>
<dbReference type="InterPro" id="IPR001810">
    <property type="entry name" value="F-box_dom"/>
</dbReference>
<dbReference type="Pfam" id="PF00646">
    <property type="entry name" value="F-box"/>
    <property type="match status" value="1"/>
</dbReference>
<evidence type="ECO:0000313" key="3">
    <source>
        <dbReference type="Proteomes" id="UP000663846"/>
    </source>
</evidence>
<reference evidence="2" key="1">
    <citation type="submission" date="2021-01" db="EMBL/GenBank/DDBJ databases">
        <authorList>
            <person name="Kaushik A."/>
        </authorList>
    </citation>
    <scope>NUCLEOTIDE SEQUENCE</scope>
    <source>
        <strain evidence="2">AG1-1C</strain>
    </source>
</reference>
<evidence type="ECO:0000259" key="1">
    <source>
        <dbReference type="PROSITE" id="PS50181"/>
    </source>
</evidence>
<dbReference type="Gene3D" id="1.20.1280.50">
    <property type="match status" value="1"/>
</dbReference>
<gene>
    <name evidence="2" type="ORF">RDB_LOCUS177887</name>
</gene>
<dbReference type="InterPro" id="IPR036047">
    <property type="entry name" value="F-box-like_dom_sf"/>
</dbReference>
<feature type="domain" description="F-box" evidence="1">
    <location>
        <begin position="53"/>
        <end position="104"/>
    </location>
</feature>
<organism evidence="2 3">
    <name type="scientific">Rhizoctonia solani</name>
    <dbReference type="NCBI Taxonomy" id="456999"/>
    <lineage>
        <taxon>Eukaryota</taxon>
        <taxon>Fungi</taxon>
        <taxon>Dikarya</taxon>
        <taxon>Basidiomycota</taxon>
        <taxon>Agaricomycotina</taxon>
        <taxon>Agaricomycetes</taxon>
        <taxon>Cantharellales</taxon>
        <taxon>Ceratobasidiaceae</taxon>
        <taxon>Rhizoctonia</taxon>
    </lineage>
</organism>
<accession>A0A8H3C3L7</accession>
<sequence>MMDSLAYNWNDLTESLIKPTSDDSMRLKNEAIAGTPGRIKANSDSSDEIKGELRGILFLPIEVLMEILGHLTLPDTLALSRSSKSFRRILMTHTAATRNVWRAAIDNVPGLPSCPKELSEPQYAALIFSQHCTVNAFQLAEIN</sequence>
<proteinExistence type="predicted"/>
<dbReference type="EMBL" id="CAJMWS010001066">
    <property type="protein sequence ID" value="CAE6472351.1"/>
    <property type="molecule type" value="Genomic_DNA"/>
</dbReference>
<dbReference type="AlphaFoldDB" id="A0A8H3C3L7"/>
<name>A0A8H3C3L7_9AGAM</name>
<dbReference type="CDD" id="cd09917">
    <property type="entry name" value="F-box_SF"/>
    <property type="match status" value="1"/>
</dbReference>
<evidence type="ECO:0000313" key="2">
    <source>
        <dbReference type="EMBL" id="CAE6472351.1"/>
    </source>
</evidence>